<evidence type="ECO:0000313" key="2">
    <source>
        <dbReference type="Proteomes" id="UP000638648"/>
    </source>
</evidence>
<dbReference type="EMBL" id="JADBEM010000001">
    <property type="protein sequence ID" value="MBE1606167.1"/>
    <property type="molecule type" value="Genomic_DNA"/>
</dbReference>
<dbReference type="Pfam" id="PF01547">
    <property type="entry name" value="SBP_bac_1"/>
    <property type="match status" value="1"/>
</dbReference>
<dbReference type="SUPFAM" id="SSF53850">
    <property type="entry name" value="Periplasmic binding protein-like II"/>
    <property type="match status" value="1"/>
</dbReference>
<protein>
    <submittedName>
        <fullName evidence="1">Multiple sugar transport system substrate-binding protein</fullName>
    </submittedName>
</protein>
<dbReference type="Gene3D" id="3.40.190.10">
    <property type="entry name" value="Periplasmic binding protein-like II"/>
    <property type="match status" value="1"/>
</dbReference>
<dbReference type="Proteomes" id="UP000638648">
    <property type="component" value="Unassembled WGS sequence"/>
</dbReference>
<proteinExistence type="predicted"/>
<dbReference type="InterPro" id="IPR006311">
    <property type="entry name" value="TAT_signal"/>
</dbReference>
<dbReference type="InterPro" id="IPR006059">
    <property type="entry name" value="SBP"/>
</dbReference>
<dbReference type="RefSeq" id="WP_192750341.1">
    <property type="nucleotide sequence ID" value="NZ_BAABJL010000011.1"/>
</dbReference>
<evidence type="ECO:0000313" key="1">
    <source>
        <dbReference type="EMBL" id="MBE1606167.1"/>
    </source>
</evidence>
<keyword evidence="2" id="KW-1185">Reference proteome</keyword>
<dbReference type="AlphaFoldDB" id="A0A927R810"/>
<reference evidence="1" key="1">
    <citation type="submission" date="2020-10" db="EMBL/GenBank/DDBJ databases">
        <title>Sequencing the genomes of 1000 actinobacteria strains.</title>
        <authorList>
            <person name="Klenk H.-P."/>
        </authorList>
    </citation>
    <scope>NUCLEOTIDE SEQUENCE</scope>
    <source>
        <strain evidence="1">DSM 45354</strain>
    </source>
</reference>
<keyword evidence="1" id="KW-0762">Sugar transport</keyword>
<sequence length="438" mass="48054">MPLHIPDPGRRSFLRGVLAGGGALLAGGALSACSQPIAAGSGRTLVRFWNLFEGGEFPILEEMYAGYRKENPDVDFRPVTLSWGQPYYTKLAMSSAGGRAPETAIAHMSRVTALGEGKMLAPFDLDVLAELGLHQKDFNPDLWDRASLTGGVYAIPLDTHPILAFYNLDYCREVGLLDGDNRLVGLDSKDRYLEAGRELAKVSKGFGYSQGGVWRTFWTFFGQAGGTMTIPRDNDSSALKMDADVAVSTLEFMKQIHDGTISPTVDGSDQYATFVSKRSGVLFGGTWSLATLRDTDIKLDAVPFPQVLEQPGAFADSHSFVLPFQRDVNEDDRRAAHEFVAYMLKAGTIWATAGHVPAYRPVRETEEYRAMVPQSHYQAAADHLFLAPDAWFAGSGSPYEDRGTQIFQASLLNQLSPEQAVDQFLRETRKQIEAPSPL</sequence>
<dbReference type="PANTHER" id="PTHR43649">
    <property type="entry name" value="ARABINOSE-BINDING PROTEIN-RELATED"/>
    <property type="match status" value="1"/>
</dbReference>
<comment type="caution">
    <text evidence="1">The sequence shown here is derived from an EMBL/GenBank/DDBJ whole genome shotgun (WGS) entry which is preliminary data.</text>
</comment>
<gene>
    <name evidence="1" type="ORF">HEB94_003015</name>
</gene>
<accession>A0A927R810</accession>
<dbReference type="InterPro" id="IPR050490">
    <property type="entry name" value="Bact_solute-bd_prot1"/>
</dbReference>
<dbReference type="PROSITE" id="PS51318">
    <property type="entry name" value="TAT"/>
    <property type="match status" value="1"/>
</dbReference>
<organism evidence="1 2">
    <name type="scientific">Actinopolymorpha pittospori</name>
    <dbReference type="NCBI Taxonomy" id="648752"/>
    <lineage>
        <taxon>Bacteria</taxon>
        <taxon>Bacillati</taxon>
        <taxon>Actinomycetota</taxon>
        <taxon>Actinomycetes</taxon>
        <taxon>Propionibacteriales</taxon>
        <taxon>Actinopolymorphaceae</taxon>
        <taxon>Actinopolymorpha</taxon>
    </lineage>
</organism>
<keyword evidence="1" id="KW-0813">Transport</keyword>
<dbReference type="PANTHER" id="PTHR43649:SF14">
    <property type="entry name" value="BLR3389 PROTEIN"/>
    <property type="match status" value="1"/>
</dbReference>
<name>A0A927R810_9ACTN</name>